<organism evidence="1 2">
    <name type="scientific">Phocaeicola plebeius</name>
    <dbReference type="NCBI Taxonomy" id="310297"/>
    <lineage>
        <taxon>Bacteria</taxon>
        <taxon>Pseudomonadati</taxon>
        <taxon>Bacteroidota</taxon>
        <taxon>Bacteroidia</taxon>
        <taxon>Bacteroidales</taxon>
        <taxon>Bacteroidaceae</taxon>
        <taxon>Phocaeicola</taxon>
    </lineage>
</organism>
<comment type="caution">
    <text evidence="1">The sequence shown here is derived from an EMBL/GenBank/DDBJ whole genome shotgun (WGS) entry which is preliminary data.</text>
</comment>
<accession>A0A412HAN8</accession>
<dbReference type="AlphaFoldDB" id="A0A412HAN8"/>
<evidence type="ECO:0000313" key="1">
    <source>
        <dbReference type="EMBL" id="RGS10694.1"/>
    </source>
</evidence>
<protein>
    <submittedName>
        <fullName evidence="1">Uncharacterized protein</fullName>
    </submittedName>
</protein>
<name>A0A412HAN8_9BACT</name>
<reference evidence="1 2" key="1">
    <citation type="submission" date="2018-08" db="EMBL/GenBank/DDBJ databases">
        <title>A genome reference for cultivated species of the human gut microbiota.</title>
        <authorList>
            <person name="Zou Y."/>
            <person name="Xue W."/>
            <person name="Luo G."/>
        </authorList>
    </citation>
    <scope>NUCLEOTIDE SEQUENCE [LARGE SCALE GENOMIC DNA]</scope>
    <source>
        <strain evidence="1 2">AF24-16AC</strain>
    </source>
</reference>
<proteinExistence type="predicted"/>
<dbReference type="Proteomes" id="UP000285750">
    <property type="component" value="Unassembled WGS sequence"/>
</dbReference>
<gene>
    <name evidence="1" type="ORF">DWY14_00740</name>
</gene>
<evidence type="ECO:0000313" key="2">
    <source>
        <dbReference type="Proteomes" id="UP000285750"/>
    </source>
</evidence>
<sequence length="59" mass="7023">MTNKKRNNGKRQIPSIDAKEFYEIFMRNHDECKKKIHNLVTSYLKVHKIEQTSCSKKGK</sequence>
<dbReference type="EMBL" id="QRUY01000001">
    <property type="protein sequence ID" value="RGS10694.1"/>
    <property type="molecule type" value="Genomic_DNA"/>
</dbReference>